<feature type="region of interest" description="Disordered" evidence="8">
    <location>
        <begin position="258"/>
        <end position="304"/>
    </location>
</feature>
<evidence type="ECO:0000256" key="6">
    <source>
        <dbReference type="ARBA" id="ARBA00022989"/>
    </source>
</evidence>
<dbReference type="GO" id="GO:0015087">
    <property type="term" value="F:cobalt ion transmembrane transporter activity"/>
    <property type="evidence" value="ECO:0007669"/>
    <property type="project" value="TreeGrafter"/>
</dbReference>
<dbReference type="OrthoDB" id="165352at2759"/>
<evidence type="ECO:0000256" key="3">
    <source>
        <dbReference type="ARBA" id="ARBA00022448"/>
    </source>
</evidence>
<dbReference type="GO" id="GO:0000287">
    <property type="term" value="F:magnesium ion binding"/>
    <property type="evidence" value="ECO:0007669"/>
    <property type="project" value="TreeGrafter"/>
</dbReference>
<protein>
    <recommendedName>
        <fullName evidence="12">Cora family metal ion transporter</fullName>
    </recommendedName>
</protein>
<keyword evidence="5 9" id="KW-0812">Transmembrane</keyword>
<evidence type="ECO:0000256" key="7">
    <source>
        <dbReference type="ARBA" id="ARBA00023136"/>
    </source>
</evidence>
<dbReference type="SUPFAM" id="SSF144083">
    <property type="entry name" value="Magnesium transport protein CorA, transmembrane region"/>
    <property type="match status" value="1"/>
</dbReference>
<evidence type="ECO:0000256" key="5">
    <source>
        <dbReference type="ARBA" id="ARBA00022692"/>
    </source>
</evidence>
<proteinExistence type="inferred from homology"/>
<evidence type="ECO:0008006" key="12">
    <source>
        <dbReference type="Google" id="ProtNLM"/>
    </source>
</evidence>
<keyword evidence="11" id="KW-1185">Reference proteome</keyword>
<keyword evidence="4" id="KW-1003">Cell membrane</keyword>
<organism evidence="10 11">
    <name type="scientific">Aspergillus coremiiformis</name>
    <dbReference type="NCBI Taxonomy" id="138285"/>
    <lineage>
        <taxon>Eukaryota</taxon>
        <taxon>Fungi</taxon>
        <taxon>Dikarya</taxon>
        <taxon>Ascomycota</taxon>
        <taxon>Pezizomycotina</taxon>
        <taxon>Eurotiomycetes</taxon>
        <taxon>Eurotiomycetidae</taxon>
        <taxon>Eurotiales</taxon>
        <taxon>Aspergillaceae</taxon>
        <taxon>Aspergillus</taxon>
        <taxon>Aspergillus subgen. Circumdati</taxon>
    </lineage>
</organism>
<name>A0A5N6Z1B2_9EURO</name>
<dbReference type="Proteomes" id="UP000327118">
    <property type="component" value="Unassembled WGS sequence"/>
</dbReference>
<accession>A0A5N6Z1B2</accession>
<sequence length="625" mass="70221">MSRVSLERTSTSELPCDSHDIEAHPQGSPMIAEPPGLESFPTVTKAPSHDTVRNRARRSNTARSYHPDNVTHDPNWHPGTEPGIDPTKPLPPYNAEWATAVPSDLFTRCGIIVVDFSQNEMRQYELDNDTLEQFLARDREPWVQCRWINVNGLSWDVIRALGNQKGIHRLAIEDLINTTNRTKVDWYSDHAYIVLTLQKLVRIYEETSDSDEESDDGQDQSLNDRRSSAASSKSVSLKRATTLSLITEALRDLFRLKSRKKEPSNEPTLGANLRPSVKKSDSKNSLDNIPNAGRSPRTMQRYRGGPNEDRIEFMERHAVLAAKGLSVALEQVSIFLHADNTVTSFFETSADDIESPIVKRLNSPETILRQSCDASMLVQAILDAIIDLAIPVTTAYQDAIGDLELDVLTDPDIDQSKDLYIMTSEISILRNSMQPIVTIINALRDHRSEPISTPGIGMLKGYFGSSNTSDTAPYIGTATPNLKSVGGSSVSISTMCHTYLGDALDHCITIVEGYDQMRRAADNMIDLIFNTIGAYQNESMKQLTLVSCFFLPLTFLSGYFGMNFESFNGIKHSDAYFWQIACPFVFAITMFLMRDKIGRWMARLAQRRLITSSRKRRKRNAIKRR</sequence>
<dbReference type="GO" id="GO:0050897">
    <property type="term" value="F:cobalt ion binding"/>
    <property type="evidence" value="ECO:0007669"/>
    <property type="project" value="TreeGrafter"/>
</dbReference>
<dbReference type="InterPro" id="IPR002523">
    <property type="entry name" value="MgTranspt_CorA/ZnTranspt_ZntB"/>
</dbReference>
<dbReference type="GO" id="GO:0005886">
    <property type="term" value="C:plasma membrane"/>
    <property type="evidence" value="ECO:0007669"/>
    <property type="project" value="UniProtKB-SubCell"/>
</dbReference>
<evidence type="ECO:0000313" key="11">
    <source>
        <dbReference type="Proteomes" id="UP000327118"/>
    </source>
</evidence>
<dbReference type="GO" id="GO:0015095">
    <property type="term" value="F:magnesium ion transmembrane transporter activity"/>
    <property type="evidence" value="ECO:0007669"/>
    <property type="project" value="TreeGrafter"/>
</dbReference>
<feature type="compositionally biased region" description="Basic and acidic residues" evidence="8">
    <location>
        <begin position="65"/>
        <end position="75"/>
    </location>
</feature>
<evidence type="ECO:0000256" key="2">
    <source>
        <dbReference type="ARBA" id="ARBA00009765"/>
    </source>
</evidence>
<feature type="transmembrane region" description="Helical" evidence="9">
    <location>
        <begin position="576"/>
        <end position="593"/>
    </location>
</feature>
<evidence type="ECO:0000313" key="10">
    <source>
        <dbReference type="EMBL" id="KAE8350973.1"/>
    </source>
</evidence>
<evidence type="ECO:0000256" key="4">
    <source>
        <dbReference type="ARBA" id="ARBA00022475"/>
    </source>
</evidence>
<evidence type="ECO:0000256" key="9">
    <source>
        <dbReference type="SAM" id="Phobius"/>
    </source>
</evidence>
<dbReference type="SUPFAM" id="SSF143865">
    <property type="entry name" value="CorA soluble domain-like"/>
    <property type="match status" value="1"/>
</dbReference>
<keyword evidence="3" id="KW-0813">Transport</keyword>
<dbReference type="PANTHER" id="PTHR46494:SF1">
    <property type="entry name" value="CORA FAMILY METAL ION TRANSPORTER (EUROFUNG)"/>
    <property type="match status" value="1"/>
</dbReference>
<reference evidence="11" key="1">
    <citation type="submission" date="2019-04" db="EMBL/GenBank/DDBJ databases">
        <title>Friends and foes A comparative genomics studyof 23 Aspergillus species from section Flavi.</title>
        <authorList>
            <consortium name="DOE Joint Genome Institute"/>
            <person name="Kjaerbolling I."/>
            <person name="Vesth T."/>
            <person name="Frisvad J.C."/>
            <person name="Nybo J.L."/>
            <person name="Theobald S."/>
            <person name="Kildgaard S."/>
            <person name="Isbrandt T."/>
            <person name="Kuo A."/>
            <person name="Sato A."/>
            <person name="Lyhne E.K."/>
            <person name="Kogle M.E."/>
            <person name="Wiebenga A."/>
            <person name="Kun R.S."/>
            <person name="Lubbers R.J."/>
            <person name="Makela M.R."/>
            <person name="Barry K."/>
            <person name="Chovatia M."/>
            <person name="Clum A."/>
            <person name="Daum C."/>
            <person name="Haridas S."/>
            <person name="He G."/>
            <person name="LaButti K."/>
            <person name="Lipzen A."/>
            <person name="Mondo S."/>
            <person name="Riley R."/>
            <person name="Salamov A."/>
            <person name="Simmons B.A."/>
            <person name="Magnuson J.K."/>
            <person name="Henrissat B."/>
            <person name="Mortensen U.H."/>
            <person name="Larsen T.O."/>
            <person name="Devries R.P."/>
            <person name="Grigoriev I.V."/>
            <person name="Machida M."/>
            <person name="Baker S.E."/>
            <person name="Andersen M.R."/>
        </authorList>
    </citation>
    <scope>NUCLEOTIDE SEQUENCE [LARGE SCALE GENOMIC DNA]</scope>
    <source>
        <strain evidence="11">CBS 553.77</strain>
    </source>
</reference>
<evidence type="ECO:0000256" key="1">
    <source>
        <dbReference type="ARBA" id="ARBA00004651"/>
    </source>
</evidence>
<feature type="transmembrane region" description="Helical" evidence="9">
    <location>
        <begin position="543"/>
        <end position="564"/>
    </location>
</feature>
<dbReference type="PANTHER" id="PTHR46494">
    <property type="entry name" value="CORA FAMILY METAL ION TRANSPORTER (EUROFUNG)"/>
    <property type="match status" value="1"/>
</dbReference>
<dbReference type="AlphaFoldDB" id="A0A5N6Z1B2"/>
<dbReference type="InterPro" id="IPR045863">
    <property type="entry name" value="CorA_TM1_TM2"/>
</dbReference>
<feature type="region of interest" description="Disordered" evidence="8">
    <location>
        <begin position="207"/>
        <end position="233"/>
    </location>
</feature>
<dbReference type="Pfam" id="PF01544">
    <property type="entry name" value="CorA"/>
    <property type="match status" value="1"/>
</dbReference>
<dbReference type="InterPro" id="IPR045861">
    <property type="entry name" value="CorA_cytoplasmic_dom"/>
</dbReference>
<dbReference type="Gene3D" id="3.30.460.20">
    <property type="entry name" value="CorA soluble domain-like"/>
    <property type="match status" value="1"/>
</dbReference>
<comment type="similarity">
    <text evidence="2">Belongs to the CorA metal ion transporter (MIT) (TC 1.A.35) family.</text>
</comment>
<gene>
    <name evidence="10" type="ORF">BDV28DRAFT_150428</name>
</gene>
<dbReference type="EMBL" id="ML739194">
    <property type="protein sequence ID" value="KAE8350973.1"/>
    <property type="molecule type" value="Genomic_DNA"/>
</dbReference>
<feature type="region of interest" description="Disordered" evidence="8">
    <location>
        <begin position="1"/>
        <end position="90"/>
    </location>
</feature>
<dbReference type="Gene3D" id="1.20.58.340">
    <property type="entry name" value="Magnesium transport protein CorA, transmembrane region"/>
    <property type="match status" value="2"/>
</dbReference>
<comment type="subcellular location">
    <subcellularLocation>
        <location evidence="1">Cell membrane</location>
        <topology evidence="1">Multi-pass membrane protein</topology>
    </subcellularLocation>
</comment>
<keyword evidence="6 9" id="KW-1133">Transmembrane helix</keyword>
<evidence type="ECO:0000256" key="8">
    <source>
        <dbReference type="SAM" id="MobiDB-lite"/>
    </source>
</evidence>
<keyword evidence="7 9" id="KW-0472">Membrane</keyword>
<feature type="compositionally biased region" description="Acidic residues" evidence="8">
    <location>
        <begin position="207"/>
        <end position="218"/>
    </location>
</feature>